<feature type="repeat" description="PPR" evidence="4">
    <location>
        <begin position="209"/>
        <end position="239"/>
    </location>
</feature>
<dbReference type="FunFam" id="1.25.40.10:FF:000212">
    <property type="entry name" value="Pentatricopeptide repeat-containing protein At2g03380, mitochondrial"/>
    <property type="match status" value="1"/>
</dbReference>
<dbReference type="EMBL" id="AUSU01007373">
    <property type="protein sequence ID" value="EPS60680.1"/>
    <property type="molecule type" value="Genomic_DNA"/>
</dbReference>
<evidence type="ECO:0000256" key="3">
    <source>
        <dbReference type="ARBA" id="ARBA00061659"/>
    </source>
</evidence>
<evidence type="ECO:0000256" key="4">
    <source>
        <dbReference type="PROSITE-ProRule" id="PRU00708"/>
    </source>
</evidence>
<dbReference type="GO" id="GO:0003723">
    <property type="term" value="F:RNA binding"/>
    <property type="evidence" value="ECO:0007669"/>
    <property type="project" value="InterPro"/>
</dbReference>
<dbReference type="PANTHER" id="PTHR47926">
    <property type="entry name" value="PENTATRICOPEPTIDE REPEAT-CONTAINING PROTEIN"/>
    <property type="match status" value="1"/>
</dbReference>
<dbReference type="InterPro" id="IPR011990">
    <property type="entry name" value="TPR-like_helical_dom_sf"/>
</dbReference>
<feature type="repeat" description="PPR" evidence="4">
    <location>
        <begin position="107"/>
        <end position="141"/>
    </location>
</feature>
<dbReference type="PANTHER" id="PTHR47926:SF407">
    <property type="entry name" value="(WILD MALAYSIAN BANANA) HYPOTHETICAL PROTEIN"/>
    <property type="match status" value="1"/>
</dbReference>
<dbReference type="Pfam" id="PF13041">
    <property type="entry name" value="PPR_2"/>
    <property type="match status" value="4"/>
</dbReference>
<comment type="similarity">
    <text evidence="3">Belongs to the PPR family. PCMP-E subfamily.</text>
</comment>
<feature type="repeat" description="PPR" evidence="4">
    <location>
        <begin position="346"/>
        <end position="376"/>
    </location>
</feature>
<dbReference type="OrthoDB" id="601293at2759"/>
<sequence>MSLRMPNSLEFSLVAALKSISSSPSLILQGQQLHCHVIKSGVGSNVFVRNSLISMYSKMGLLPFAESIFDRSPKLDPVSCNIMLGGYVRNGRLNDARDVFVKMPVRNCVSYTTMIMGLAWNESHEEALRLFREMRFLGVVPGEVTIATVISSCARLGGFEKSPCSFHGIALKHGLDKSVLVSTNLVLLYCVNSRLDEARKIFDEISGRNVVSWNVMLNGYVKAGRFHSARELFECIPEKDVVSWGTMIDGYIQARKLTEALVLYRRMRHLGLNPNEVMIVDMISGCGEEEEEEEARRFQGKQFHVVALKMGFVSYDFMRATLIHFYGVCGETDLARLQFEEGSKNHIASWNALISGLMRNGMVHNSKKLFMDMPERDVFSWSSMISGYTQNRQPAAAVELFREMVKNGIRPNEITMASVFSAVSSLEKLDEGKWAHEYILRSSISISDNLSAAIIDMYSKCGSISSALEVFHQIREKAGDVSPWNAIICGLAMHGHGEMCLEIFSDLQKSRNLNPNSITFIGVLSACCHSGLVEAGKRCFEAMSTVHNLEPNLKHFGCMVDLLGRAGRLREAEELIRRMPMEADAVIWGTLLAACKMHGGNTEVGEMAAGNLAKVEPCHGPSRVLLSNIYADVGKWDEAFLARRVILSSRLRRSPGYSGVLCDR</sequence>
<dbReference type="InterPro" id="IPR046960">
    <property type="entry name" value="PPR_At4g14850-like_plant"/>
</dbReference>
<evidence type="ECO:0000256" key="2">
    <source>
        <dbReference type="ARBA" id="ARBA00022737"/>
    </source>
</evidence>
<feature type="repeat" description="PPR" evidence="4">
    <location>
        <begin position="377"/>
        <end position="411"/>
    </location>
</feature>
<dbReference type="InterPro" id="IPR046848">
    <property type="entry name" value="E_motif"/>
</dbReference>
<reference evidence="5 6" key="1">
    <citation type="journal article" date="2013" name="BMC Genomics">
        <title>The miniature genome of a carnivorous plant Genlisea aurea contains a low number of genes and short non-coding sequences.</title>
        <authorList>
            <person name="Leushkin E.V."/>
            <person name="Sutormin R.A."/>
            <person name="Nabieva E.R."/>
            <person name="Penin A.A."/>
            <person name="Kondrashov A.S."/>
            <person name="Logacheva M.D."/>
        </authorList>
    </citation>
    <scope>NUCLEOTIDE SEQUENCE [LARGE SCALE GENOMIC DNA]</scope>
</reference>
<dbReference type="GO" id="GO:0009451">
    <property type="term" value="P:RNA modification"/>
    <property type="evidence" value="ECO:0007669"/>
    <property type="project" value="InterPro"/>
</dbReference>
<keyword evidence="6" id="KW-1185">Reference proteome</keyword>
<dbReference type="FunFam" id="1.25.40.10:FF:000333">
    <property type="entry name" value="Pentatricopeptide repeat-containing protein"/>
    <property type="match status" value="1"/>
</dbReference>
<feature type="repeat" description="PPR" evidence="4">
    <location>
        <begin position="76"/>
        <end position="106"/>
    </location>
</feature>
<dbReference type="Pfam" id="PF01535">
    <property type="entry name" value="PPR"/>
    <property type="match status" value="4"/>
</dbReference>
<evidence type="ECO:0000256" key="1">
    <source>
        <dbReference type="ARBA" id="ARBA00006643"/>
    </source>
</evidence>
<dbReference type="AlphaFoldDB" id="S8C1N4"/>
<protein>
    <submittedName>
        <fullName evidence="5">Tetratricopeptide-like helical</fullName>
    </submittedName>
</protein>
<dbReference type="Gene3D" id="1.25.40.10">
    <property type="entry name" value="Tetratricopeptide repeat domain"/>
    <property type="match status" value="4"/>
</dbReference>
<feature type="repeat" description="PPR" evidence="4">
    <location>
        <begin position="240"/>
        <end position="274"/>
    </location>
</feature>
<dbReference type="Proteomes" id="UP000015453">
    <property type="component" value="Unassembled WGS sequence"/>
</dbReference>
<dbReference type="NCBIfam" id="TIGR00756">
    <property type="entry name" value="PPR"/>
    <property type="match status" value="7"/>
</dbReference>
<organism evidence="5 6">
    <name type="scientific">Genlisea aurea</name>
    <dbReference type="NCBI Taxonomy" id="192259"/>
    <lineage>
        <taxon>Eukaryota</taxon>
        <taxon>Viridiplantae</taxon>
        <taxon>Streptophyta</taxon>
        <taxon>Embryophyta</taxon>
        <taxon>Tracheophyta</taxon>
        <taxon>Spermatophyta</taxon>
        <taxon>Magnoliopsida</taxon>
        <taxon>eudicotyledons</taxon>
        <taxon>Gunneridae</taxon>
        <taxon>Pentapetalae</taxon>
        <taxon>asterids</taxon>
        <taxon>lamiids</taxon>
        <taxon>Lamiales</taxon>
        <taxon>Lentibulariaceae</taxon>
        <taxon>Genlisea</taxon>
    </lineage>
</organism>
<proteinExistence type="inferred from homology"/>
<comment type="caution">
    <text evidence="5">The sequence shown here is derived from an EMBL/GenBank/DDBJ whole genome shotgun (WGS) entry which is preliminary data.</text>
</comment>
<accession>S8C1N4</accession>
<gene>
    <name evidence="5" type="ORF">M569_14122</name>
</gene>
<evidence type="ECO:0000313" key="6">
    <source>
        <dbReference type="Proteomes" id="UP000015453"/>
    </source>
</evidence>
<dbReference type="InterPro" id="IPR002885">
    <property type="entry name" value="PPR_rpt"/>
</dbReference>
<dbReference type="Pfam" id="PF20431">
    <property type="entry name" value="E_motif"/>
    <property type="match status" value="1"/>
</dbReference>
<keyword evidence="2" id="KW-0677">Repeat</keyword>
<name>S8C1N4_9LAMI</name>
<comment type="similarity">
    <text evidence="1">Belongs to the PPR family. PCMP-H subfamily.</text>
</comment>
<dbReference type="PROSITE" id="PS51375">
    <property type="entry name" value="PPR"/>
    <property type="match status" value="6"/>
</dbReference>
<evidence type="ECO:0000313" key="5">
    <source>
        <dbReference type="EMBL" id="EPS60680.1"/>
    </source>
</evidence>